<dbReference type="Proteomes" id="UP000238196">
    <property type="component" value="Unassembled WGS sequence"/>
</dbReference>
<feature type="transmembrane region" description="Helical" evidence="7">
    <location>
        <begin position="158"/>
        <end position="176"/>
    </location>
</feature>
<name>A0A2S5KHJ3_9PROT</name>
<reference evidence="9 10" key="1">
    <citation type="submission" date="2018-02" db="EMBL/GenBank/DDBJ databases">
        <title>novel marine gammaproteobacteria from coastal saline agro ecosystem.</title>
        <authorList>
            <person name="Krishnan R."/>
            <person name="Ramesh Kumar N."/>
        </authorList>
    </citation>
    <scope>NUCLEOTIDE SEQUENCE [LARGE SCALE GENOMIC DNA]</scope>
    <source>
        <strain evidence="9 10">228</strain>
    </source>
</reference>
<evidence type="ECO:0000313" key="9">
    <source>
        <dbReference type="EMBL" id="PPC74063.1"/>
    </source>
</evidence>
<dbReference type="OrthoDB" id="7025009at2"/>
<evidence type="ECO:0000256" key="2">
    <source>
        <dbReference type="ARBA" id="ARBA00008335"/>
    </source>
</evidence>
<evidence type="ECO:0000256" key="3">
    <source>
        <dbReference type="ARBA" id="ARBA00022448"/>
    </source>
</evidence>
<dbReference type="GO" id="GO:0022857">
    <property type="term" value="F:transmembrane transporter activity"/>
    <property type="evidence" value="ECO:0007669"/>
    <property type="project" value="InterPro"/>
</dbReference>
<protein>
    <submittedName>
        <fullName evidence="9">MFS transporter</fullName>
    </submittedName>
</protein>
<dbReference type="Gene3D" id="1.20.1250.20">
    <property type="entry name" value="MFS general substrate transporter like domains"/>
    <property type="match status" value="2"/>
</dbReference>
<proteinExistence type="inferred from homology"/>
<evidence type="ECO:0000256" key="7">
    <source>
        <dbReference type="SAM" id="Phobius"/>
    </source>
</evidence>
<dbReference type="GO" id="GO:0012505">
    <property type="term" value="C:endomembrane system"/>
    <property type="evidence" value="ECO:0007669"/>
    <property type="project" value="UniProtKB-SubCell"/>
</dbReference>
<evidence type="ECO:0000256" key="5">
    <source>
        <dbReference type="ARBA" id="ARBA00022989"/>
    </source>
</evidence>
<feature type="transmembrane region" description="Helical" evidence="7">
    <location>
        <begin position="129"/>
        <end position="152"/>
    </location>
</feature>
<dbReference type="PANTHER" id="PTHR23514">
    <property type="entry name" value="BYPASS OF STOP CODON PROTEIN 6"/>
    <property type="match status" value="1"/>
</dbReference>
<organism evidence="9 10">
    <name type="scientific">Proteobacteria bacterium 228</name>
    <dbReference type="NCBI Taxonomy" id="2083153"/>
    <lineage>
        <taxon>Bacteria</taxon>
        <taxon>Pseudomonadati</taxon>
        <taxon>Pseudomonadota</taxon>
    </lineage>
</organism>
<feature type="transmembrane region" description="Helical" evidence="7">
    <location>
        <begin position="212"/>
        <end position="235"/>
    </location>
</feature>
<dbReference type="InterPro" id="IPR051788">
    <property type="entry name" value="MFS_Transporter"/>
</dbReference>
<dbReference type="PROSITE" id="PS50850">
    <property type="entry name" value="MFS"/>
    <property type="match status" value="1"/>
</dbReference>
<dbReference type="InterPro" id="IPR036259">
    <property type="entry name" value="MFS_trans_sf"/>
</dbReference>
<sequence>MINSAFLFTACNAVTHGFSMFLYSALLPEIRQHFQLSYTTASLIASLLLLSYMTTSILSGGWIARWQGRAVLVATICLSVPLLILAVSTSWVAVFALALAAVSGCAVANWNAIVAYAGQAIPGQYRSRILGLSSSGAAFAIGLNGLLIAWLLPWVTLAQFWLVCAAITLIVAILTWRGLPAAPAQTGHSAEASVTASSTWTLLKSQPLAWQILLLSAFIGCVSGPLLTFLSSFVVERLGGTSAQTGSLWTMLGVAGMAGGLGMGLLADRFGILSLVQRSLMVLAVCVALMLLRPSLAVVWVTVTLFSALYFPIWGLMASYVSDRTDGHSSVRIISLSMVGYGLGSASANALCGALLDITGSFAVVHSWVLFWVLVNVVWVGFMQRRSQPLVMV</sequence>
<keyword evidence="3" id="KW-0813">Transport</keyword>
<dbReference type="InterPro" id="IPR020846">
    <property type="entry name" value="MFS_dom"/>
</dbReference>
<dbReference type="AlphaFoldDB" id="A0A2S5KHJ3"/>
<dbReference type="EMBL" id="PRLP01000169">
    <property type="protein sequence ID" value="PPC74063.1"/>
    <property type="molecule type" value="Genomic_DNA"/>
</dbReference>
<evidence type="ECO:0000256" key="4">
    <source>
        <dbReference type="ARBA" id="ARBA00022692"/>
    </source>
</evidence>
<feature type="transmembrane region" description="Helical" evidence="7">
    <location>
        <begin position="70"/>
        <end position="87"/>
    </location>
</feature>
<gene>
    <name evidence="9" type="ORF">C4K68_28130</name>
</gene>
<comment type="subcellular location">
    <subcellularLocation>
        <location evidence="1">Endomembrane system</location>
        <topology evidence="1">Multi-pass membrane protein</topology>
    </subcellularLocation>
</comment>
<evidence type="ECO:0000313" key="10">
    <source>
        <dbReference type="Proteomes" id="UP000238196"/>
    </source>
</evidence>
<dbReference type="GO" id="GO:0016020">
    <property type="term" value="C:membrane"/>
    <property type="evidence" value="ECO:0007669"/>
    <property type="project" value="TreeGrafter"/>
</dbReference>
<keyword evidence="6 7" id="KW-0472">Membrane</keyword>
<evidence type="ECO:0000256" key="1">
    <source>
        <dbReference type="ARBA" id="ARBA00004127"/>
    </source>
</evidence>
<comment type="similarity">
    <text evidence="2">Belongs to the major facilitator superfamily.</text>
</comment>
<accession>A0A2S5KHJ3</accession>
<comment type="caution">
    <text evidence="9">The sequence shown here is derived from an EMBL/GenBank/DDBJ whole genome shotgun (WGS) entry which is preliminary data.</text>
</comment>
<evidence type="ECO:0000259" key="8">
    <source>
        <dbReference type="PROSITE" id="PS50850"/>
    </source>
</evidence>
<feature type="domain" description="Major facilitator superfamily (MFS) profile" evidence="8">
    <location>
        <begin position="5"/>
        <end position="388"/>
    </location>
</feature>
<dbReference type="PANTHER" id="PTHR23514:SF3">
    <property type="entry name" value="BYPASS OF STOP CODON PROTEIN 6"/>
    <property type="match status" value="1"/>
</dbReference>
<dbReference type="InterPro" id="IPR011701">
    <property type="entry name" value="MFS"/>
</dbReference>
<dbReference type="SUPFAM" id="SSF103473">
    <property type="entry name" value="MFS general substrate transporter"/>
    <property type="match status" value="1"/>
</dbReference>
<feature type="transmembrane region" description="Helical" evidence="7">
    <location>
        <begin position="298"/>
        <end position="321"/>
    </location>
</feature>
<feature type="transmembrane region" description="Helical" evidence="7">
    <location>
        <begin position="362"/>
        <end position="382"/>
    </location>
</feature>
<evidence type="ECO:0000256" key="6">
    <source>
        <dbReference type="ARBA" id="ARBA00023136"/>
    </source>
</evidence>
<feature type="transmembrane region" description="Helical" evidence="7">
    <location>
        <begin position="41"/>
        <end position="63"/>
    </location>
</feature>
<dbReference type="Pfam" id="PF07690">
    <property type="entry name" value="MFS_1"/>
    <property type="match status" value="1"/>
</dbReference>
<feature type="transmembrane region" description="Helical" evidence="7">
    <location>
        <begin position="93"/>
        <end position="117"/>
    </location>
</feature>
<feature type="transmembrane region" description="Helical" evidence="7">
    <location>
        <begin position="333"/>
        <end position="356"/>
    </location>
</feature>
<keyword evidence="5 7" id="KW-1133">Transmembrane helix</keyword>
<feature type="transmembrane region" description="Helical" evidence="7">
    <location>
        <begin position="247"/>
        <end position="266"/>
    </location>
</feature>
<feature type="transmembrane region" description="Helical" evidence="7">
    <location>
        <begin position="273"/>
        <end position="292"/>
    </location>
</feature>
<keyword evidence="4 7" id="KW-0812">Transmembrane</keyword>